<evidence type="ECO:0000313" key="8">
    <source>
        <dbReference type="Proteomes" id="UP000298218"/>
    </source>
</evidence>
<evidence type="ECO:0000256" key="3">
    <source>
        <dbReference type="ARBA" id="ARBA00022827"/>
    </source>
</evidence>
<dbReference type="InterPro" id="IPR050446">
    <property type="entry name" value="FAD-oxidoreductase/Apoptosis"/>
</dbReference>
<keyword evidence="4" id="KW-0560">Oxidoreductase</keyword>
<evidence type="ECO:0000313" key="7">
    <source>
        <dbReference type="EMBL" id="TFD81417.1"/>
    </source>
</evidence>
<gene>
    <name evidence="7" type="ORF">E3T53_02845</name>
</gene>
<evidence type="ECO:0000259" key="6">
    <source>
        <dbReference type="Pfam" id="PF14759"/>
    </source>
</evidence>
<organism evidence="7 8">
    <name type="scientific">Cryobacterium psychrophilum</name>
    <dbReference type="NCBI Taxonomy" id="41988"/>
    <lineage>
        <taxon>Bacteria</taxon>
        <taxon>Bacillati</taxon>
        <taxon>Actinomycetota</taxon>
        <taxon>Actinomycetes</taxon>
        <taxon>Micrococcales</taxon>
        <taxon>Microbacteriaceae</taxon>
        <taxon>Cryobacterium</taxon>
    </lineage>
</organism>
<evidence type="ECO:0000256" key="2">
    <source>
        <dbReference type="ARBA" id="ARBA00022630"/>
    </source>
</evidence>
<keyword evidence="3" id="KW-0274">FAD</keyword>
<evidence type="ECO:0000259" key="5">
    <source>
        <dbReference type="Pfam" id="PF07992"/>
    </source>
</evidence>
<reference evidence="7 8" key="1">
    <citation type="submission" date="2019-03" db="EMBL/GenBank/DDBJ databases">
        <title>Genomics of glacier-inhabiting Cryobacterium strains.</title>
        <authorList>
            <person name="Liu Q."/>
            <person name="Xin Y.-H."/>
        </authorList>
    </citation>
    <scope>NUCLEOTIDE SEQUENCE [LARGE SCALE GENOMIC DNA]</scope>
    <source>
        <strain evidence="7 8">CGMCC 1.4292</strain>
    </source>
</reference>
<dbReference type="Pfam" id="PF14759">
    <property type="entry name" value="Reductase_C"/>
    <property type="match status" value="1"/>
</dbReference>
<dbReference type="OrthoDB" id="1145at2"/>
<dbReference type="SUPFAM" id="SSF55424">
    <property type="entry name" value="FAD/NAD-linked reductases, dimerisation (C-terminal) domain"/>
    <property type="match status" value="1"/>
</dbReference>
<dbReference type="Proteomes" id="UP000298218">
    <property type="component" value="Unassembled WGS sequence"/>
</dbReference>
<dbReference type="Pfam" id="PF07992">
    <property type="entry name" value="Pyr_redox_2"/>
    <property type="match status" value="1"/>
</dbReference>
<dbReference type="PANTHER" id="PTHR43557:SF2">
    <property type="entry name" value="RIESKE DOMAIN-CONTAINING PROTEIN-RELATED"/>
    <property type="match status" value="1"/>
</dbReference>
<dbReference type="PRINTS" id="PR00469">
    <property type="entry name" value="PNDRDTASEII"/>
</dbReference>
<feature type="domain" description="FAD/NAD(P)-binding" evidence="5">
    <location>
        <begin position="3"/>
        <end position="299"/>
    </location>
</feature>
<dbReference type="InterPro" id="IPR036188">
    <property type="entry name" value="FAD/NAD-bd_sf"/>
</dbReference>
<dbReference type="InterPro" id="IPR016156">
    <property type="entry name" value="FAD/NAD-linked_Rdtase_dimer_sf"/>
</dbReference>
<protein>
    <submittedName>
        <fullName evidence="7">NAD(P)/FAD-dependent oxidoreductase</fullName>
    </submittedName>
</protein>
<dbReference type="Gene3D" id="3.30.390.30">
    <property type="match status" value="1"/>
</dbReference>
<keyword evidence="8" id="KW-1185">Reference proteome</keyword>
<feature type="domain" description="Reductase C-terminal" evidence="6">
    <location>
        <begin position="316"/>
        <end position="380"/>
    </location>
</feature>
<dbReference type="SUPFAM" id="SSF51905">
    <property type="entry name" value="FAD/NAD(P)-binding domain"/>
    <property type="match status" value="1"/>
</dbReference>
<dbReference type="EMBL" id="SOHQ01000008">
    <property type="protein sequence ID" value="TFD81417.1"/>
    <property type="molecule type" value="Genomic_DNA"/>
</dbReference>
<dbReference type="PRINTS" id="PR00368">
    <property type="entry name" value="FADPNR"/>
</dbReference>
<proteinExistence type="predicted"/>
<evidence type="ECO:0000256" key="1">
    <source>
        <dbReference type="ARBA" id="ARBA00001974"/>
    </source>
</evidence>
<name>A0A4Y8KRU0_9MICO</name>
<dbReference type="InterPro" id="IPR023753">
    <property type="entry name" value="FAD/NAD-binding_dom"/>
</dbReference>
<dbReference type="RefSeq" id="WP_134172398.1">
    <property type="nucleotide sequence ID" value="NZ_SODI01000001.1"/>
</dbReference>
<dbReference type="PANTHER" id="PTHR43557">
    <property type="entry name" value="APOPTOSIS-INDUCING FACTOR 1"/>
    <property type="match status" value="1"/>
</dbReference>
<dbReference type="Gene3D" id="3.50.50.60">
    <property type="entry name" value="FAD/NAD(P)-binding domain"/>
    <property type="match status" value="2"/>
</dbReference>
<accession>A0A4Y8KRU0</accession>
<sequence>MKSVTIVGAGLAGHASAKALRLQGFDGRVTIIGDEIHRPYDRPPLSKDFLAGAAQADELTLEAEGEDLQAEWLLGARAASLDPGDRQITLTDGGIVRSDVVIIASGSFARCLPGVPAGVHTLRTLDDAIALRAELVSGALLVVVGSGFIGLEVASTARSLGLEVTVLGSSGNPLSRSLGVEVGTAVQRLHEANGIVVRNNTVVEAVLGSERVIGVRLSTGEMIPADVVVMGIGSLPAIEWLSNSGLDIRGGLMCDEVGATAADGVIGVGDCSAWFDPVRGRHHRVEHWSDSRERPATAVAALLSGRPPARGVRPSYLWSDQCGAKIQFAGRVMGDETIAIEAGDIDSGDLLMVYRQAERPVAVVGINQPRLVAQWRKRLASLETG</sequence>
<keyword evidence="2" id="KW-0285">Flavoprotein</keyword>
<dbReference type="AlphaFoldDB" id="A0A4Y8KRU0"/>
<dbReference type="GO" id="GO:0016651">
    <property type="term" value="F:oxidoreductase activity, acting on NAD(P)H"/>
    <property type="evidence" value="ECO:0007669"/>
    <property type="project" value="TreeGrafter"/>
</dbReference>
<evidence type="ECO:0000256" key="4">
    <source>
        <dbReference type="ARBA" id="ARBA00023002"/>
    </source>
</evidence>
<comment type="caution">
    <text evidence="7">The sequence shown here is derived from an EMBL/GenBank/DDBJ whole genome shotgun (WGS) entry which is preliminary data.</text>
</comment>
<dbReference type="GO" id="GO:0005737">
    <property type="term" value="C:cytoplasm"/>
    <property type="evidence" value="ECO:0007669"/>
    <property type="project" value="TreeGrafter"/>
</dbReference>
<comment type="cofactor">
    <cofactor evidence="1">
        <name>FAD</name>
        <dbReference type="ChEBI" id="CHEBI:57692"/>
    </cofactor>
</comment>
<dbReference type="InterPro" id="IPR028202">
    <property type="entry name" value="Reductase_C"/>
</dbReference>